<evidence type="ECO:0000313" key="2">
    <source>
        <dbReference type="EMBL" id="ABP70319.1"/>
    </source>
</evidence>
<feature type="compositionally biased region" description="Basic and acidic residues" evidence="1">
    <location>
        <begin position="22"/>
        <end position="37"/>
    </location>
</feature>
<proteinExistence type="predicted"/>
<dbReference type="EMBL" id="CP000661">
    <property type="protein sequence ID" value="ABP70319.1"/>
    <property type="molecule type" value="Genomic_DNA"/>
</dbReference>
<reference evidence="2" key="1">
    <citation type="submission" date="2007-04" db="EMBL/GenBank/DDBJ databases">
        <title>Complete sequence of chromosome of Rhodobacter sphaeroides ATCC 17025.</title>
        <authorList>
            <consortium name="US DOE Joint Genome Institute"/>
            <person name="Copeland A."/>
            <person name="Lucas S."/>
            <person name="Lapidus A."/>
            <person name="Barry K."/>
            <person name="Detter J.C."/>
            <person name="Glavina del Rio T."/>
            <person name="Hammon N."/>
            <person name="Israni S."/>
            <person name="Dalin E."/>
            <person name="Tice H."/>
            <person name="Pitluck S."/>
            <person name="Chertkov O."/>
            <person name="Brettin T."/>
            <person name="Bruce D."/>
            <person name="Han C."/>
            <person name="Schmutz J."/>
            <person name="Larimer F."/>
            <person name="Land M."/>
            <person name="Hauser L."/>
            <person name="Kyrpides N."/>
            <person name="Kim E."/>
            <person name="Richardson P."/>
            <person name="Mackenzie C."/>
            <person name="Choudhary M."/>
            <person name="Donohue T.J."/>
            <person name="Kaplan S."/>
        </authorList>
    </citation>
    <scope>NUCLEOTIDE SEQUENCE [LARGE SCALE GENOMIC DNA]</scope>
    <source>
        <strain evidence="2">ATCC 17025</strain>
    </source>
</reference>
<feature type="compositionally biased region" description="Basic and acidic residues" evidence="1">
    <location>
        <begin position="99"/>
        <end position="111"/>
    </location>
</feature>
<sequence length="151" mass="16045">MPPRVATDAVDAVGQHAGQQIRIRDGERAGRIKDDVFGRTGFHHVTAPDRPRCGAERHAEPAPPAEGPGPSGRGGGGNLRRRVDPRLARARGGGDPAPEEGHAVQGEHRPPLVEVWRARKYGLGVARACRIDRCEAAGEQKMVVGIHGIAS</sequence>
<evidence type="ECO:0000256" key="1">
    <source>
        <dbReference type="SAM" id="MobiDB-lite"/>
    </source>
</evidence>
<accession>A4WSF5</accession>
<name>A4WSF5_CERS5</name>
<feature type="compositionally biased region" description="Gly residues" evidence="1">
    <location>
        <begin position="69"/>
        <end position="78"/>
    </location>
</feature>
<organism evidence="2">
    <name type="scientific">Cereibacter sphaeroides (strain ATCC 17025 / ATH 2.4.3)</name>
    <name type="common">Rhodobacter sphaeroides</name>
    <dbReference type="NCBI Taxonomy" id="349102"/>
    <lineage>
        <taxon>Bacteria</taxon>
        <taxon>Pseudomonadati</taxon>
        <taxon>Pseudomonadota</taxon>
        <taxon>Alphaproteobacteria</taxon>
        <taxon>Rhodobacterales</taxon>
        <taxon>Paracoccaceae</taxon>
        <taxon>Cereibacter</taxon>
    </lineage>
</organism>
<feature type="compositionally biased region" description="Basic and acidic residues" evidence="1">
    <location>
        <begin position="46"/>
        <end position="60"/>
    </location>
</feature>
<feature type="region of interest" description="Disordered" evidence="1">
    <location>
        <begin position="1"/>
        <end position="112"/>
    </location>
</feature>
<dbReference type="KEGG" id="rsq:Rsph17025_1423"/>
<protein>
    <submittedName>
        <fullName evidence="2">Uncharacterized protein</fullName>
    </submittedName>
</protein>
<gene>
    <name evidence="2" type="ordered locus">Rsph17025_1423</name>
</gene>
<dbReference type="AlphaFoldDB" id="A4WSF5"/>
<dbReference type="HOGENOM" id="CLU_1729987_0_0_5"/>